<dbReference type="InterPro" id="IPR036366">
    <property type="entry name" value="PGBDSf"/>
</dbReference>
<name>A0A1W1DEK8_9ZZZZ</name>
<dbReference type="InterPro" id="IPR043426">
    <property type="entry name" value="MltB-like"/>
</dbReference>
<dbReference type="Gene3D" id="1.10.101.10">
    <property type="entry name" value="PGBD-like superfamily/PGBD"/>
    <property type="match status" value="1"/>
</dbReference>
<dbReference type="Pfam" id="PF01471">
    <property type="entry name" value="PG_binding_1"/>
    <property type="match status" value="1"/>
</dbReference>
<dbReference type="NCBIfam" id="TIGR02283">
    <property type="entry name" value="MltB_2"/>
    <property type="match status" value="1"/>
</dbReference>
<accession>A0A1W1DEK8</accession>
<evidence type="ECO:0000313" key="3">
    <source>
        <dbReference type="EMBL" id="SFV79636.1"/>
    </source>
</evidence>
<dbReference type="AlphaFoldDB" id="A0A1W1DEK8"/>
<dbReference type="SUPFAM" id="SSF53955">
    <property type="entry name" value="Lysozyme-like"/>
    <property type="match status" value="1"/>
</dbReference>
<dbReference type="GO" id="GO:0008933">
    <property type="term" value="F:peptidoglycan lytic transglycosylase activity"/>
    <property type="evidence" value="ECO:0007669"/>
    <property type="project" value="TreeGrafter"/>
</dbReference>
<feature type="domain" description="Peptidoglycan binding-like" evidence="1">
    <location>
        <begin position="334"/>
        <end position="389"/>
    </location>
</feature>
<evidence type="ECO:0000259" key="2">
    <source>
        <dbReference type="Pfam" id="PF13406"/>
    </source>
</evidence>
<dbReference type="PANTHER" id="PTHR30163">
    <property type="entry name" value="MEMBRANE-BOUND LYTIC MUREIN TRANSGLYCOSYLASE B"/>
    <property type="match status" value="1"/>
</dbReference>
<gene>
    <name evidence="3" type="ORF">MNB_SUP05-11-243</name>
</gene>
<dbReference type="PANTHER" id="PTHR30163:SF8">
    <property type="entry name" value="LYTIC MUREIN TRANSGLYCOSYLASE"/>
    <property type="match status" value="1"/>
</dbReference>
<dbReference type="InterPro" id="IPR002477">
    <property type="entry name" value="Peptidoglycan-bd-like"/>
</dbReference>
<sequence>MLRLIFCLLLTTSAYANDTTARSFESFLADIRTQAISQGISATTLDQVFYGLTPNPKVIKFDRSQAEFSQNFWRYLGSRVSSYRLKNGKKLLQEHQATFQHNYQKYGVPPHIIVAFWGLETNYGSNTGNLNLVRSLATLSFDERRSAFFTTQLLALLKLIDDNKIPSDAQGSWAGAMGNVQFMPTNVAAYGVDADGDGEIGLWDNKADIFASAANFLQKIGWHRGERWGREVTIPPNFDYQLANLGTKKTVNEWQALGVRTATDEELPNSTMKASLVLPMGYKGPAFLAYRNFHAILRWNHSILYALSVGHLSDRLAGTSGLAAKPITEPSLSRDDIKFIQTSLNRLGFDTGEPDGISGPKTRGATRQYQRNNNLPIDGYVGYQLLQQLQAP</sequence>
<dbReference type="EMBL" id="FPHS01000264">
    <property type="protein sequence ID" value="SFV79636.1"/>
    <property type="molecule type" value="Genomic_DNA"/>
</dbReference>
<organism evidence="3">
    <name type="scientific">hydrothermal vent metagenome</name>
    <dbReference type="NCBI Taxonomy" id="652676"/>
    <lineage>
        <taxon>unclassified sequences</taxon>
        <taxon>metagenomes</taxon>
        <taxon>ecological metagenomes</taxon>
    </lineage>
</organism>
<keyword evidence="3" id="KW-0378">Hydrolase</keyword>
<feature type="domain" description="Transglycosylase SLT" evidence="2">
    <location>
        <begin position="23"/>
        <end position="314"/>
    </location>
</feature>
<dbReference type="InterPro" id="IPR036365">
    <property type="entry name" value="PGBD-like_sf"/>
</dbReference>
<dbReference type="Pfam" id="PF13406">
    <property type="entry name" value="SLT_2"/>
    <property type="match status" value="1"/>
</dbReference>
<dbReference type="InterPro" id="IPR023346">
    <property type="entry name" value="Lysozyme-like_dom_sf"/>
</dbReference>
<dbReference type="Gene3D" id="1.10.8.350">
    <property type="entry name" value="Bacterial muramidase"/>
    <property type="match status" value="1"/>
</dbReference>
<dbReference type="GO" id="GO:0016798">
    <property type="term" value="F:hydrolase activity, acting on glycosyl bonds"/>
    <property type="evidence" value="ECO:0007669"/>
    <property type="project" value="UniProtKB-KW"/>
</dbReference>
<dbReference type="GO" id="GO:0009253">
    <property type="term" value="P:peptidoglycan catabolic process"/>
    <property type="evidence" value="ECO:0007669"/>
    <property type="project" value="TreeGrafter"/>
</dbReference>
<dbReference type="InterPro" id="IPR031304">
    <property type="entry name" value="SLT_2"/>
</dbReference>
<dbReference type="CDD" id="cd13399">
    <property type="entry name" value="Slt35-like"/>
    <property type="match status" value="1"/>
</dbReference>
<dbReference type="InterPro" id="IPR011970">
    <property type="entry name" value="MltB_2"/>
</dbReference>
<keyword evidence="3" id="KW-0326">Glycosidase</keyword>
<dbReference type="Gene3D" id="1.10.530.10">
    <property type="match status" value="1"/>
</dbReference>
<dbReference type="SUPFAM" id="SSF47090">
    <property type="entry name" value="PGBD-like"/>
    <property type="match status" value="1"/>
</dbReference>
<proteinExistence type="predicted"/>
<dbReference type="EC" id="3.2.1.-" evidence="3"/>
<protein>
    <submittedName>
        <fullName evidence="3">Membrane-bound lytic murein transglycosylase B</fullName>
        <ecNumber evidence="3">3.2.1.-</ecNumber>
    </submittedName>
</protein>
<reference evidence="3" key="1">
    <citation type="submission" date="2016-10" db="EMBL/GenBank/DDBJ databases">
        <authorList>
            <person name="de Groot N.N."/>
        </authorList>
    </citation>
    <scope>NUCLEOTIDE SEQUENCE</scope>
</reference>
<evidence type="ECO:0000259" key="1">
    <source>
        <dbReference type="Pfam" id="PF01471"/>
    </source>
</evidence>